<sequence>MRVGNSEIDFLIDSGAARTAVNQPLQLPVADSLTVVGATGKGTKCPVYAPAECALGDRTLSHKLVYLPDCPTPLLGRDLLCCLGATLHFTQDEITLTLPPENAWIITLAVEPSAMQAPEWSQWEDQVFPLVWALGVPGKAAHHTPIKVQLLPGKGPVQIKQYLIKREAREGLQETIDQFLKYGVLRECQSAWNIPILPVRKPNGTYRLVQDLRAVNERVKTLHPLVPNPYTLLASVGGQYTHFSVLDLKDAFFTIPVDIQSQEIFSFEWEDNNRVKKQLCWTVLAQGFKNSPTLFGQALARDLEEWDNEDKVLLLQYVDDLLIAAVGLTPCLKATVSLLNFVGLRGYRVARSKAQIALTEVQYLGFHLRQGEQQLSNERKEAICQIPVPSNRKRLRAFLGMAGFCRIWIPEFGLWAKPLYECVKGADHDPFHWSAEADKAFKGLKRKLMEAPALGLPDLSKPFQQYLHERKGVALGVLTQILGTWKRPVAYFSKQLDQVAKGWPACLRAVAATALVLGEAEKLTLGGRVQVYTPHMVQALLDTRGGLWLTQARMARYQAKLVENPEVALQTCPSLNPATLLPETEEQEHDCLDVIDTQYSSRPDLKDQPLPNADYEWYTDGSSTVVDGQRRAGYAVVTLHETVEAEGLPAGTSAQLAELVALTRARELSKGKRVNIFTDSRYAFGVLHAHAGLWKQRGMLTAQGSPVKHGSQILRLLEAVQLPSAVAVVHCRAHQKEDQNVAKGNARADREAKQAATLEPLEVKDAHMHALIPSVGELPAPQYSREERNLADTLGLKEKEGWLHSTEGKILLPKNLILPVLQKLHQTTHAGKEALTQLVNKYFLTSGLRPLVSQVQAECLVCQKNNPRPGVPVLPATLKPTPGPGLVWQIDFTEFPRAQGFRYLLVLTDRFSGWPEAFPCRDNTARTVALKFVKEIIPRFGLPQWMESDNGTHFTSQVVRKISDALQIPWKLTPPGDLRPVE</sequence>
<dbReference type="InterPro" id="IPR001584">
    <property type="entry name" value="Integrase_cat-core"/>
</dbReference>
<dbReference type="GO" id="GO:0006508">
    <property type="term" value="P:proteolysis"/>
    <property type="evidence" value="ECO:0007669"/>
    <property type="project" value="InterPro"/>
</dbReference>
<evidence type="ECO:0000256" key="1">
    <source>
        <dbReference type="ARBA" id="ARBA00010879"/>
    </source>
</evidence>
<reference evidence="10" key="2">
    <citation type="submission" date="2025-09" db="UniProtKB">
        <authorList>
            <consortium name="Ensembl"/>
        </authorList>
    </citation>
    <scope>IDENTIFICATION</scope>
</reference>
<dbReference type="PROSITE" id="PS50175">
    <property type="entry name" value="ASP_PROT_RETROV"/>
    <property type="match status" value="1"/>
</dbReference>
<dbReference type="Pfam" id="PF00077">
    <property type="entry name" value="RVP"/>
    <property type="match status" value="1"/>
</dbReference>
<keyword evidence="4" id="KW-0808">Transferase</keyword>
<dbReference type="AlphaFoldDB" id="A0A8C4XZS6"/>
<evidence type="ECO:0000259" key="6">
    <source>
        <dbReference type="PROSITE" id="PS50175"/>
    </source>
</evidence>
<dbReference type="PROSITE" id="PS50878">
    <property type="entry name" value="RT_POL"/>
    <property type="match status" value="1"/>
</dbReference>
<evidence type="ECO:0000313" key="11">
    <source>
        <dbReference type="Proteomes" id="UP000694390"/>
    </source>
</evidence>
<keyword evidence="5" id="KW-0233">DNA recombination</keyword>
<dbReference type="SUPFAM" id="SSF53098">
    <property type="entry name" value="Ribonuclease H-like"/>
    <property type="match status" value="2"/>
</dbReference>
<dbReference type="InterPro" id="IPR043128">
    <property type="entry name" value="Rev_trsase/Diguanyl_cyclase"/>
</dbReference>
<dbReference type="Pfam" id="PF00075">
    <property type="entry name" value="RNase_H"/>
    <property type="match status" value="1"/>
</dbReference>
<dbReference type="InterPro" id="IPR002156">
    <property type="entry name" value="RNaseH_domain"/>
</dbReference>
<keyword evidence="4" id="KW-0695">RNA-directed DNA polymerase</keyword>
<dbReference type="InterPro" id="IPR000477">
    <property type="entry name" value="RT_dom"/>
</dbReference>
<evidence type="ECO:0000256" key="5">
    <source>
        <dbReference type="ARBA" id="ARBA00023172"/>
    </source>
</evidence>
<dbReference type="Pfam" id="PF00078">
    <property type="entry name" value="RVT_1"/>
    <property type="match status" value="1"/>
</dbReference>
<dbReference type="CDD" id="cd09273">
    <property type="entry name" value="RNase_HI_RT_Bel"/>
    <property type="match status" value="1"/>
</dbReference>
<feature type="domain" description="Reverse transcriptase" evidence="7">
    <location>
        <begin position="180"/>
        <end position="368"/>
    </location>
</feature>
<dbReference type="Ensembl" id="ENSGEVT00005008910.1">
    <property type="protein sequence ID" value="ENSGEVP00005008485.1"/>
    <property type="gene ID" value="ENSGEVG00005006114.1"/>
</dbReference>
<feature type="domain" description="RNase H type-1" evidence="8">
    <location>
        <begin position="611"/>
        <end position="757"/>
    </location>
</feature>
<dbReference type="OrthoDB" id="9950135at2759"/>
<dbReference type="GeneTree" id="ENSGT00940000160750"/>
<evidence type="ECO:0000259" key="7">
    <source>
        <dbReference type="PROSITE" id="PS50878"/>
    </source>
</evidence>
<dbReference type="Pfam" id="PF00665">
    <property type="entry name" value="rve"/>
    <property type="match status" value="1"/>
</dbReference>
<name>A0A8C4XZS6_9SAUR</name>
<dbReference type="FunFam" id="3.30.70.270:FF:000020">
    <property type="entry name" value="Transposon Tf2-6 polyprotein-like Protein"/>
    <property type="match status" value="1"/>
</dbReference>
<dbReference type="Gene3D" id="1.10.340.70">
    <property type="match status" value="1"/>
</dbReference>
<evidence type="ECO:0000313" key="10">
    <source>
        <dbReference type="Ensembl" id="ENSGEVP00005008485.1"/>
    </source>
</evidence>
<dbReference type="GO" id="GO:0004190">
    <property type="term" value="F:aspartic-type endopeptidase activity"/>
    <property type="evidence" value="ECO:0007669"/>
    <property type="project" value="InterPro"/>
</dbReference>
<dbReference type="InterPro" id="IPR018061">
    <property type="entry name" value="Retropepsins"/>
</dbReference>
<dbReference type="InterPro" id="IPR036397">
    <property type="entry name" value="RNaseH_sf"/>
</dbReference>
<proteinExistence type="inferred from homology"/>
<dbReference type="PANTHER" id="PTHR33064:SF36">
    <property type="entry name" value="CCHC-TYPE DOMAIN-CONTAINING PROTEIN"/>
    <property type="match status" value="1"/>
</dbReference>
<keyword evidence="11" id="KW-1185">Reference proteome</keyword>
<dbReference type="SUPFAM" id="SSF56672">
    <property type="entry name" value="DNA/RNA polymerases"/>
    <property type="match status" value="1"/>
</dbReference>
<evidence type="ECO:0000256" key="2">
    <source>
        <dbReference type="ARBA" id="ARBA00012180"/>
    </source>
</evidence>
<dbReference type="Gene3D" id="3.30.70.270">
    <property type="match status" value="2"/>
</dbReference>
<evidence type="ECO:0000256" key="3">
    <source>
        <dbReference type="ARBA" id="ARBA00022801"/>
    </source>
</evidence>
<dbReference type="InterPro" id="IPR041588">
    <property type="entry name" value="Integrase_H2C2"/>
</dbReference>
<dbReference type="GO" id="GO:0015074">
    <property type="term" value="P:DNA integration"/>
    <property type="evidence" value="ECO:0007669"/>
    <property type="project" value="InterPro"/>
</dbReference>
<dbReference type="InterPro" id="IPR043502">
    <property type="entry name" value="DNA/RNA_pol_sf"/>
</dbReference>
<organism evidence="10 11">
    <name type="scientific">Gopherus evgoodei</name>
    <name type="common">Goodes thornscrub tortoise</name>
    <dbReference type="NCBI Taxonomy" id="1825980"/>
    <lineage>
        <taxon>Eukaryota</taxon>
        <taxon>Metazoa</taxon>
        <taxon>Chordata</taxon>
        <taxon>Craniata</taxon>
        <taxon>Vertebrata</taxon>
        <taxon>Euteleostomi</taxon>
        <taxon>Archelosauria</taxon>
        <taxon>Testudinata</taxon>
        <taxon>Testudines</taxon>
        <taxon>Cryptodira</taxon>
        <taxon>Durocryptodira</taxon>
        <taxon>Testudinoidea</taxon>
        <taxon>Testudinidae</taxon>
        <taxon>Gopherus</taxon>
    </lineage>
</organism>
<dbReference type="SUPFAM" id="SSF50630">
    <property type="entry name" value="Acid proteases"/>
    <property type="match status" value="1"/>
</dbReference>
<dbReference type="InterPro" id="IPR021109">
    <property type="entry name" value="Peptidase_aspartic_dom_sf"/>
</dbReference>
<dbReference type="Gene3D" id="2.40.70.10">
    <property type="entry name" value="Acid Proteases"/>
    <property type="match status" value="1"/>
</dbReference>
<feature type="domain" description="Peptidase A2" evidence="6">
    <location>
        <begin position="8"/>
        <end position="79"/>
    </location>
</feature>
<keyword evidence="4" id="KW-0548">Nucleotidyltransferase</keyword>
<dbReference type="EC" id="3.1.26.4" evidence="2"/>
<dbReference type="InterPro" id="IPR041577">
    <property type="entry name" value="RT_RNaseH_2"/>
</dbReference>
<evidence type="ECO:0000259" key="9">
    <source>
        <dbReference type="PROSITE" id="PS50994"/>
    </source>
</evidence>
<dbReference type="Pfam" id="PF17921">
    <property type="entry name" value="Integrase_H2C2"/>
    <property type="match status" value="1"/>
</dbReference>
<evidence type="ECO:0000259" key="8">
    <source>
        <dbReference type="PROSITE" id="PS50879"/>
    </source>
</evidence>
<dbReference type="InterPro" id="IPR001995">
    <property type="entry name" value="Peptidase_A2_cat"/>
</dbReference>
<dbReference type="Gene3D" id="3.10.20.370">
    <property type="match status" value="1"/>
</dbReference>
<reference evidence="10" key="1">
    <citation type="submission" date="2025-08" db="UniProtKB">
        <authorList>
            <consortium name="Ensembl"/>
        </authorList>
    </citation>
    <scope>IDENTIFICATION</scope>
</reference>
<dbReference type="GO" id="GO:0003964">
    <property type="term" value="F:RNA-directed DNA polymerase activity"/>
    <property type="evidence" value="ECO:0007669"/>
    <property type="project" value="UniProtKB-KW"/>
</dbReference>
<dbReference type="PANTHER" id="PTHR33064">
    <property type="entry name" value="POL PROTEIN"/>
    <property type="match status" value="1"/>
</dbReference>
<dbReference type="PROSITE" id="PS50994">
    <property type="entry name" value="INTEGRASE"/>
    <property type="match status" value="1"/>
</dbReference>
<dbReference type="Gene3D" id="3.30.420.10">
    <property type="entry name" value="Ribonuclease H-like superfamily/Ribonuclease H"/>
    <property type="match status" value="2"/>
</dbReference>
<dbReference type="GO" id="GO:0004523">
    <property type="term" value="F:RNA-DNA hybrid ribonuclease activity"/>
    <property type="evidence" value="ECO:0007669"/>
    <property type="project" value="UniProtKB-EC"/>
</dbReference>
<dbReference type="Gene3D" id="3.10.10.10">
    <property type="entry name" value="HIV Type 1 Reverse Transcriptase, subunit A, domain 1"/>
    <property type="match status" value="1"/>
</dbReference>
<evidence type="ECO:0000256" key="4">
    <source>
        <dbReference type="ARBA" id="ARBA00022918"/>
    </source>
</evidence>
<dbReference type="GO" id="GO:0006310">
    <property type="term" value="P:DNA recombination"/>
    <property type="evidence" value="ECO:0007669"/>
    <property type="project" value="UniProtKB-KW"/>
</dbReference>
<keyword evidence="3" id="KW-0378">Hydrolase</keyword>
<feature type="domain" description="Integrase catalytic" evidence="9">
    <location>
        <begin position="878"/>
        <end position="982"/>
    </location>
</feature>
<accession>A0A8C4XZS6</accession>
<dbReference type="InterPro" id="IPR012337">
    <property type="entry name" value="RNaseH-like_sf"/>
</dbReference>
<dbReference type="PROSITE" id="PS50879">
    <property type="entry name" value="RNASE_H_1"/>
    <property type="match status" value="1"/>
</dbReference>
<dbReference type="InterPro" id="IPR051320">
    <property type="entry name" value="Viral_Replic_Matur_Polypro"/>
</dbReference>
<protein>
    <recommendedName>
        <fullName evidence="2">ribonuclease H</fullName>
        <ecNumber evidence="2">3.1.26.4</ecNumber>
    </recommendedName>
</protein>
<dbReference type="GO" id="GO:0003676">
    <property type="term" value="F:nucleic acid binding"/>
    <property type="evidence" value="ECO:0007669"/>
    <property type="project" value="InterPro"/>
</dbReference>
<dbReference type="Proteomes" id="UP000694390">
    <property type="component" value="Unassembled WGS sequence"/>
</dbReference>
<dbReference type="Pfam" id="PF17919">
    <property type="entry name" value="RT_RNaseH_2"/>
    <property type="match status" value="1"/>
</dbReference>
<comment type="similarity">
    <text evidence="1">Belongs to the beta type-B retroviral polymerase family. HERV class-II K(HML-2) pol subfamily.</text>
</comment>